<dbReference type="PANTHER" id="PTHR30188:SF3">
    <property type="entry name" value="ABC TRANSPORTER PERMEASE"/>
    <property type="match status" value="1"/>
</dbReference>
<comment type="caution">
    <text evidence="4">The sequence shown here is derived from an EMBL/GenBank/DDBJ whole genome shotgun (WGS) entry which is preliminary data.</text>
</comment>
<evidence type="ECO:0000256" key="2">
    <source>
        <dbReference type="RuleBase" id="RU362044"/>
    </source>
</evidence>
<dbReference type="NCBIfam" id="TIGR00056">
    <property type="entry name" value="MlaE family lipid ABC transporter permease subunit"/>
    <property type="match status" value="1"/>
</dbReference>
<keyword evidence="2" id="KW-1133">Transmembrane helix</keyword>
<dbReference type="PANTHER" id="PTHR30188">
    <property type="entry name" value="ABC TRANSPORTER PERMEASE PROTEIN-RELATED"/>
    <property type="match status" value="1"/>
</dbReference>
<keyword evidence="2" id="KW-0812">Transmembrane</keyword>
<feature type="transmembrane region" description="Helical" evidence="2">
    <location>
        <begin position="177"/>
        <end position="200"/>
    </location>
</feature>
<proteinExistence type="inferred from homology"/>
<sequence length="383" mass="40853">MGAAEAPLLAIARHGSEWTFVGSGRWLATQGRALEGAVDNAVTEARGAENRGPVRVDLSGVERLDTVGAVLLDQLVRGLKDEGFAPEVEGLDPRFQPLLEEVERGGHAVPPARKYVNPIVGGLEVVGRAAAETGHDALQFLGFVGQVVIALLRVVVRPASFRWTSMVFHLERVGLRAVPIIALITFLIGCIIAQQGIFHFRRFGATTYVVDMVGILTLRELGVLIVSIMVAGRSGSAFTAELGSMRMREEVDALRVMGFDPIEVLVLPRLVALIIAVPMLAFLGSMFALFGGGLVAWVYGAISPAIFTNRLREAISLTTFEVGMIKAPFMAAIIGIIACMEGMRVGGSAESLGAHTTASVVKAIFLVIVVDGLFAMFFAAINM</sequence>
<dbReference type="Proteomes" id="UP001203284">
    <property type="component" value="Unassembled WGS sequence"/>
</dbReference>
<keyword evidence="2" id="KW-1003">Cell membrane</keyword>
<feature type="transmembrane region" description="Helical" evidence="2">
    <location>
        <begin position="212"/>
        <end position="232"/>
    </location>
</feature>
<feature type="transmembrane region" description="Helical" evidence="2">
    <location>
        <begin position="281"/>
        <end position="302"/>
    </location>
</feature>
<feature type="transmembrane region" description="Helical" evidence="2">
    <location>
        <begin position="363"/>
        <end position="381"/>
    </location>
</feature>
<dbReference type="EMBL" id="JALKCH010000004">
    <property type="protein sequence ID" value="MCK0196866.1"/>
    <property type="molecule type" value="Genomic_DNA"/>
</dbReference>
<evidence type="ECO:0000313" key="5">
    <source>
        <dbReference type="Proteomes" id="UP001203284"/>
    </source>
</evidence>
<evidence type="ECO:0000256" key="1">
    <source>
        <dbReference type="ARBA" id="ARBA00003787"/>
    </source>
</evidence>
<dbReference type="PROSITE" id="PS50801">
    <property type="entry name" value="STAS"/>
    <property type="match status" value="1"/>
</dbReference>
<dbReference type="InterPro" id="IPR003453">
    <property type="entry name" value="ABC_MlaE_roteobac"/>
</dbReference>
<dbReference type="SUPFAM" id="SSF52091">
    <property type="entry name" value="SpoIIaa-like"/>
    <property type="match status" value="1"/>
</dbReference>
<evidence type="ECO:0000259" key="3">
    <source>
        <dbReference type="PROSITE" id="PS50801"/>
    </source>
</evidence>
<comment type="similarity">
    <text evidence="2">Belongs to the MlaE permease family.</text>
</comment>
<feature type="transmembrane region" description="Helical" evidence="2">
    <location>
        <begin position="323"/>
        <end position="343"/>
    </location>
</feature>
<keyword evidence="2" id="KW-0997">Cell inner membrane</keyword>
<gene>
    <name evidence="4" type="ORF">MWN34_08060</name>
</gene>
<dbReference type="InterPro" id="IPR002645">
    <property type="entry name" value="STAS_dom"/>
</dbReference>
<comment type="function">
    <text evidence="1">Could be part of an ABC transporter complex.</text>
</comment>
<comment type="subcellular location">
    <subcellularLocation>
        <location evidence="2">Cell inner membrane</location>
        <topology evidence="2">Multi-pass membrane protein</topology>
    </subcellularLocation>
</comment>
<dbReference type="Pfam" id="PF02405">
    <property type="entry name" value="MlaE"/>
    <property type="match status" value="1"/>
</dbReference>
<organism evidence="4 5">
    <name type="scientific">Ancylobacter crimeensis</name>
    <dbReference type="NCBI Taxonomy" id="2579147"/>
    <lineage>
        <taxon>Bacteria</taxon>
        <taxon>Pseudomonadati</taxon>
        <taxon>Pseudomonadota</taxon>
        <taxon>Alphaproteobacteria</taxon>
        <taxon>Hyphomicrobiales</taxon>
        <taxon>Xanthobacteraceae</taxon>
        <taxon>Ancylobacter</taxon>
    </lineage>
</organism>
<reference evidence="4 5" key="1">
    <citation type="submission" date="2022-04" db="EMBL/GenBank/DDBJ databases">
        <authorList>
            <person name="Grouzdev D.S."/>
            <person name="Pantiukh K.S."/>
            <person name="Krutkina M.S."/>
        </authorList>
    </citation>
    <scope>NUCLEOTIDE SEQUENCE [LARGE SCALE GENOMIC DNA]</scope>
    <source>
        <strain evidence="4 5">6x-1</strain>
    </source>
</reference>
<keyword evidence="2" id="KW-0472">Membrane</keyword>
<dbReference type="InterPro" id="IPR030802">
    <property type="entry name" value="Permease_MalE"/>
</dbReference>
<keyword evidence="5" id="KW-1185">Reference proteome</keyword>
<dbReference type="RefSeq" id="WP_247028321.1">
    <property type="nucleotide sequence ID" value="NZ_JALKCH010000004.1"/>
</dbReference>
<feature type="domain" description="STAS" evidence="3">
    <location>
        <begin position="54"/>
        <end position="100"/>
    </location>
</feature>
<accession>A0ABT0DA83</accession>
<feature type="transmembrane region" description="Helical" evidence="2">
    <location>
        <begin position="137"/>
        <end position="156"/>
    </location>
</feature>
<dbReference type="InterPro" id="IPR036513">
    <property type="entry name" value="STAS_dom_sf"/>
</dbReference>
<name>A0ABT0DA83_9HYPH</name>
<protein>
    <submittedName>
        <fullName evidence="4">MlaE family lipid ABC transporter permease subunit</fullName>
    </submittedName>
</protein>
<evidence type="ECO:0000313" key="4">
    <source>
        <dbReference type="EMBL" id="MCK0196866.1"/>
    </source>
</evidence>